<comment type="caution">
    <text evidence="1">The sequence shown here is derived from an EMBL/GenBank/DDBJ whole genome shotgun (WGS) entry which is preliminary data.</text>
</comment>
<evidence type="ECO:0000313" key="1">
    <source>
        <dbReference type="EMBL" id="GAA0870888.1"/>
    </source>
</evidence>
<gene>
    <name evidence="1" type="ORF">GCM10009117_00330</name>
</gene>
<protein>
    <submittedName>
        <fullName evidence="1">Uncharacterized protein</fullName>
    </submittedName>
</protein>
<organism evidence="1 2">
    <name type="scientific">Gangjinia marincola</name>
    <dbReference type="NCBI Taxonomy" id="578463"/>
    <lineage>
        <taxon>Bacteria</taxon>
        <taxon>Pseudomonadati</taxon>
        <taxon>Bacteroidota</taxon>
        <taxon>Flavobacteriia</taxon>
        <taxon>Flavobacteriales</taxon>
        <taxon>Flavobacteriaceae</taxon>
        <taxon>Gangjinia</taxon>
    </lineage>
</organism>
<dbReference type="RefSeq" id="WP_343762250.1">
    <property type="nucleotide sequence ID" value="NZ_BAAAFG010000001.1"/>
</dbReference>
<accession>A0ABP3XR76</accession>
<dbReference type="Proteomes" id="UP001500507">
    <property type="component" value="Unassembled WGS sequence"/>
</dbReference>
<evidence type="ECO:0000313" key="2">
    <source>
        <dbReference type="Proteomes" id="UP001500507"/>
    </source>
</evidence>
<sequence length="74" mass="8648">MDIVEEAISFENRKMTNMSTSDRVAASREAKQLILSLNEIYKETKDEELMDLMKRLTAKKKRIEIRLKGRPSSM</sequence>
<dbReference type="EMBL" id="BAAAFG010000001">
    <property type="protein sequence ID" value="GAA0870888.1"/>
    <property type="molecule type" value="Genomic_DNA"/>
</dbReference>
<reference evidence="2" key="1">
    <citation type="journal article" date="2019" name="Int. J. Syst. Evol. Microbiol.">
        <title>The Global Catalogue of Microorganisms (GCM) 10K type strain sequencing project: providing services to taxonomists for standard genome sequencing and annotation.</title>
        <authorList>
            <consortium name="The Broad Institute Genomics Platform"/>
            <consortium name="The Broad Institute Genome Sequencing Center for Infectious Disease"/>
            <person name="Wu L."/>
            <person name="Ma J."/>
        </authorList>
    </citation>
    <scope>NUCLEOTIDE SEQUENCE [LARGE SCALE GENOMIC DNA]</scope>
    <source>
        <strain evidence="2">JCM 16082</strain>
    </source>
</reference>
<name>A0ABP3XR76_9FLAO</name>
<proteinExistence type="predicted"/>
<keyword evidence="2" id="KW-1185">Reference proteome</keyword>